<comment type="cofactor">
    <cofactor evidence="1">
        <name>pyridoxal 5'-phosphate</name>
        <dbReference type="ChEBI" id="CHEBI:597326"/>
    </cofactor>
</comment>
<dbReference type="PIRSF" id="PIRSF000521">
    <property type="entry name" value="Transaminase_4ab_Lys_Orn"/>
    <property type="match status" value="1"/>
</dbReference>
<dbReference type="GO" id="GO:0030170">
    <property type="term" value="F:pyridoxal phosphate binding"/>
    <property type="evidence" value="ECO:0007669"/>
    <property type="project" value="InterPro"/>
</dbReference>
<dbReference type="AlphaFoldDB" id="A0A1V6CC48"/>
<dbReference type="InterPro" id="IPR050103">
    <property type="entry name" value="Class-III_PLP-dep_AT"/>
</dbReference>
<evidence type="ECO:0000256" key="4">
    <source>
        <dbReference type="ARBA" id="ARBA00022898"/>
    </source>
</evidence>
<comment type="similarity">
    <text evidence="5">Belongs to the class-III pyridoxal-phosphate-dependent aminotransferase family.</text>
</comment>
<dbReference type="GO" id="GO:0042802">
    <property type="term" value="F:identical protein binding"/>
    <property type="evidence" value="ECO:0007669"/>
    <property type="project" value="TreeGrafter"/>
</dbReference>
<dbReference type="InterPro" id="IPR005814">
    <property type="entry name" value="Aminotrans_3"/>
</dbReference>
<keyword evidence="2 6" id="KW-0032">Aminotransferase</keyword>
<dbReference type="PROSITE" id="PS00600">
    <property type="entry name" value="AA_TRANSFER_CLASS_3"/>
    <property type="match status" value="1"/>
</dbReference>
<dbReference type="InterPro" id="IPR015424">
    <property type="entry name" value="PyrdxlP-dep_Trfase"/>
</dbReference>
<dbReference type="Gene3D" id="3.40.640.10">
    <property type="entry name" value="Type I PLP-dependent aspartate aminotransferase-like (Major domain)"/>
    <property type="match status" value="1"/>
</dbReference>
<dbReference type="Pfam" id="PF00202">
    <property type="entry name" value="Aminotran_3"/>
    <property type="match status" value="1"/>
</dbReference>
<proteinExistence type="inferred from homology"/>
<keyword evidence="3 6" id="KW-0808">Transferase</keyword>
<evidence type="ECO:0000256" key="1">
    <source>
        <dbReference type="ARBA" id="ARBA00001933"/>
    </source>
</evidence>
<evidence type="ECO:0000313" key="6">
    <source>
        <dbReference type="EMBL" id="OQB74492.1"/>
    </source>
</evidence>
<accession>A0A1V6CC48</accession>
<dbReference type="InterPro" id="IPR015421">
    <property type="entry name" value="PyrdxlP-dep_Trfase_major"/>
</dbReference>
<dbReference type="GO" id="GO:0047589">
    <property type="term" value="F:5-aminovalerate transaminase activity"/>
    <property type="evidence" value="ECO:0007669"/>
    <property type="project" value="UniProtKB-EC"/>
</dbReference>
<evidence type="ECO:0000256" key="3">
    <source>
        <dbReference type="ARBA" id="ARBA00022679"/>
    </source>
</evidence>
<sequence length="454" mass="49764">MAKAFPLEPQEVKPVETKYRKIVTKIPVPESLPVLEKLRNWEPRSMSGQPLVLWHRAKGVNVFDAYGNMWLDFSSGVLVTNAGHGNPKICKAIKEMVSRPLLHHYCFPSETRANLVETIGKLAPDPLKKVFLLTTGSETVECAIKLCRTAGRMINPEKKVIVSFEQAFHGRTLGSQMIGGTPALKEWIGNLDPDMVQVPFPGDPRIQDRSFNVFINTLKEKGVNFDNICGVISETFQGGNAAFLPVEYAKKLREFCDDHKALLVFDEIQAGFGRTGKLWGFEHYGVLPDIFTLGKGISSGLPLSAVVGKPEIMDLYEPGTMTSTHTGNPVCSIAAINSINFIVEKNLISNAEKMGKLFEKELNRIKEKFPVVGFVCGKGLVWALSIVKPGTTEPDGDLAFEIVKKCVEKGLLFFAPVGFGSASVKIAPPLIVKKDAIIEGCSVLEEAISEVCSS</sequence>
<evidence type="ECO:0000256" key="2">
    <source>
        <dbReference type="ARBA" id="ARBA00022576"/>
    </source>
</evidence>
<protein>
    <submittedName>
        <fullName evidence="6">5-aminovalerate aminotransferase DavT</fullName>
        <ecNumber evidence="6">2.6.1.48</ecNumber>
    </submittedName>
</protein>
<keyword evidence="4 5" id="KW-0663">Pyridoxal phosphate</keyword>
<dbReference type="InterPro" id="IPR015422">
    <property type="entry name" value="PyrdxlP-dep_Trfase_small"/>
</dbReference>
<dbReference type="SUPFAM" id="SSF53383">
    <property type="entry name" value="PLP-dependent transferases"/>
    <property type="match status" value="1"/>
</dbReference>
<dbReference type="Proteomes" id="UP000485562">
    <property type="component" value="Unassembled WGS sequence"/>
</dbReference>
<reference evidence="6" key="1">
    <citation type="submission" date="2017-02" db="EMBL/GenBank/DDBJ databases">
        <title>Delving into the versatile metabolic prowess of the omnipresent phylum Bacteroidetes.</title>
        <authorList>
            <person name="Nobu M.K."/>
            <person name="Mei R."/>
            <person name="Narihiro T."/>
            <person name="Kuroda K."/>
            <person name="Liu W.-T."/>
        </authorList>
    </citation>
    <scope>NUCLEOTIDE SEQUENCE</scope>
    <source>
        <strain evidence="6">ADurb.Bin131</strain>
    </source>
</reference>
<name>A0A1V6CC48_UNCT6</name>
<dbReference type="PANTHER" id="PTHR11986:SF79">
    <property type="entry name" value="ACETYLORNITHINE AMINOTRANSFERASE, MITOCHONDRIAL"/>
    <property type="match status" value="1"/>
</dbReference>
<dbReference type="InterPro" id="IPR049704">
    <property type="entry name" value="Aminotrans_3_PPA_site"/>
</dbReference>
<dbReference type="CDD" id="cd00610">
    <property type="entry name" value="OAT_like"/>
    <property type="match status" value="1"/>
</dbReference>
<dbReference type="PANTHER" id="PTHR11986">
    <property type="entry name" value="AMINOTRANSFERASE CLASS III"/>
    <property type="match status" value="1"/>
</dbReference>
<dbReference type="EC" id="2.6.1.48" evidence="6"/>
<dbReference type="Gene3D" id="3.90.1150.10">
    <property type="entry name" value="Aspartate Aminotransferase, domain 1"/>
    <property type="match status" value="1"/>
</dbReference>
<dbReference type="EMBL" id="MWDQ01000039">
    <property type="protein sequence ID" value="OQB74492.1"/>
    <property type="molecule type" value="Genomic_DNA"/>
</dbReference>
<organism evidence="6">
    <name type="scientific">candidate division TA06 bacterium ADurb.Bin131</name>
    <dbReference type="NCBI Taxonomy" id="1852827"/>
    <lineage>
        <taxon>Bacteria</taxon>
        <taxon>Bacteria division TA06</taxon>
    </lineage>
</organism>
<gene>
    <name evidence="6" type="primary">davT</name>
    <name evidence="6" type="ORF">BWX89_00505</name>
</gene>
<comment type="caution">
    <text evidence="6">The sequence shown here is derived from an EMBL/GenBank/DDBJ whole genome shotgun (WGS) entry which is preliminary data.</text>
</comment>
<dbReference type="FunFam" id="3.40.640.10:FF:000004">
    <property type="entry name" value="Acetylornithine aminotransferase"/>
    <property type="match status" value="1"/>
</dbReference>
<evidence type="ECO:0000256" key="5">
    <source>
        <dbReference type="RuleBase" id="RU003560"/>
    </source>
</evidence>